<dbReference type="InterPro" id="IPR003325">
    <property type="entry name" value="TerD"/>
</dbReference>
<dbReference type="InterPro" id="IPR029024">
    <property type="entry name" value="TerB-like"/>
</dbReference>
<dbReference type="GO" id="GO:0003676">
    <property type="term" value="F:nucleic acid binding"/>
    <property type="evidence" value="ECO:0007669"/>
    <property type="project" value="InterPro"/>
</dbReference>
<gene>
    <name evidence="3" type="ORF">CBQ26_06300</name>
</gene>
<comment type="caution">
    <text evidence="3">The sequence shown here is derived from an EMBL/GenBank/DDBJ whole genome shotgun (WGS) entry which is preliminary data.</text>
</comment>
<dbReference type="GO" id="GO:0008270">
    <property type="term" value="F:zinc ion binding"/>
    <property type="evidence" value="ECO:0007669"/>
    <property type="project" value="InterPro"/>
</dbReference>
<evidence type="ECO:0000313" key="4">
    <source>
        <dbReference type="Proteomes" id="UP000197208"/>
    </source>
</evidence>
<dbReference type="CDD" id="cd06974">
    <property type="entry name" value="TerD_like"/>
    <property type="match status" value="1"/>
</dbReference>
<dbReference type="Gene3D" id="2.60.60.30">
    <property type="entry name" value="sav2460 like domains"/>
    <property type="match status" value="1"/>
</dbReference>
<dbReference type="Pfam" id="PF02342">
    <property type="entry name" value="TerD"/>
    <property type="match status" value="1"/>
</dbReference>
<dbReference type="PANTHER" id="PTHR32097">
    <property type="entry name" value="CAMP-BINDING PROTEIN 1-RELATED"/>
    <property type="match status" value="1"/>
</dbReference>
<organism evidence="3 4">
    <name type="scientific">Deinococcus indicus</name>
    <dbReference type="NCBI Taxonomy" id="223556"/>
    <lineage>
        <taxon>Bacteria</taxon>
        <taxon>Thermotogati</taxon>
        <taxon>Deinococcota</taxon>
        <taxon>Deinococci</taxon>
        <taxon>Deinococcales</taxon>
        <taxon>Deinococcaceae</taxon>
        <taxon>Deinococcus</taxon>
    </lineage>
</organism>
<accession>A0A246BQA4</accession>
<dbReference type="GO" id="GO:0004519">
    <property type="term" value="F:endonuclease activity"/>
    <property type="evidence" value="ECO:0007669"/>
    <property type="project" value="InterPro"/>
</dbReference>
<feature type="compositionally biased region" description="Pro residues" evidence="1">
    <location>
        <begin position="181"/>
        <end position="195"/>
    </location>
</feature>
<dbReference type="AlphaFoldDB" id="A0A246BQA4"/>
<dbReference type="Pfam" id="PF01844">
    <property type="entry name" value="HNH"/>
    <property type="match status" value="1"/>
</dbReference>
<evidence type="ECO:0000259" key="2">
    <source>
        <dbReference type="SMART" id="SM00507"/>
    </source>
</evidence>
<evidence type="ECO:0000256" key="1">
    <source>
        <dbReference type="SAM" id="MobiDB-lite"/>
    </source>
</evidence>
<dbReference type="InterPro" id="IPR002711">
    <property type="entry name" value="HNH"/>
</dbReference>
<dbReference type="EMBL" id="NHMK01000009">
    <property type="protein sequence ID" value="OWL97849.1"/>
    <property type="molecule type" value="Genomic_DNA"/>
</dbReference>
<dbReference type="CDD" id="cd00085">
    <property type="entry name" value="HNHc"/>
    <property type="match status" value="1"/>
</dbReference>
<dbReference type="RefSeq" id="WP_088247649.1">
    <property type="nucleotide sequence ID" value="NZ_BNAM01000002.1"/>
</dbReference>
<dbReference type="OrthoDB" id="9779761at2"/>
<name>A0A246BQA4_9DEIO</name>
<dbReference type="InterPro" id="IPR003615">
    <property type="entry name" value="HNH_nuc"/>
</dbReference>
<dbReference type="PANTHER" id="PTHR32097:SF3">
    <property type="entry name" value="TELLURITE RESISTANCE PROTEIN"/>
    <property type="match status" value="1"/>
</dbReference>
<keyword evidence="4" id="KW-1185">Reference proteome</keyword>
<feature type="domain" description="HNH nuclease" evidence="2">
    <location>
        <begin position="477"/>
        <end position="527"/>
    </location>
</feature>
<evidence type="ECO:0000313" key="3">
    <source>
        <dbReference type="EMBL" id="OWL97849.1"/>
    </source>
</evidence>
<dbReference type="SMART" id="SM00507">
    <property type="entry name" value="HNHc"/>
    <property type="match status" value="1"/>
</dbReference>
<dbReference type="Proteomes" id="UP000197208">
    <property type="component" value="Unassembled WGS sequence"/>
</dbReference>
<protein>
    <recommendedName>
        <fullName evidence="2">HNH nuclease domain-containing protein</fullName>
    </recommendedName>
</protein>
<proteinExistence type="predicted"/>
<feature type="region of interest" description="Disordered" evidence="1">
    <location>
        <begin position="173"/>
        <end position="205"/>
    </location>
</feature>
<sequence length="533" mass="59204">MPVPTPEQLQRGQRLPVAALTAQRTLTVQVNLPGMNDADLSLFGVNEQRRLADDRYFIFYNQLSSPERALGLDLPRSEFHIELDRLPPSIHRLTVAATSDSQTFAALGAGRVHLSDQEGIRAAFDVPGNLFQAEKAVILLDLYRHQGEWRVTAVGQGFNGGLQALLESMGGEVANDAPASSPSPSPTVPPQPGGPLPVQQWPPLNSSPLFPATGSTCRRCQARSSLLNRLDAQGVCGRCQREVAEGLRQFRLRFVDACADSVMEYREWQDLQAVIDRERISAHRALEFVRPDALRFLERMFALARADGQITQEEETTFHSMIKHLEVPGTMVAHLERELEELKQAAQLRAGNLPTVHSSIMLEAGEIAHLECTATYRHVTSTRTRDIPGRLVVTNRQVHFLSPSEGGWNIQYAKVLQIEELPDGVNLALGVKKGNGYYHGVSQPVLLGATLDALVRINKRLLLMPQTERASRSIPQKVKLEVWQRDQGKCVECGDNNYLEFDHVIPHSKGGASTVNNLQLLCRRCNLQKSNRI</sequence>
<dbReference type="Gene3D" id="1.10.3680.10">
    <property type="entry name" value="TerB-like"/>
    <property type="match status" value="1"/>
</dbReference>
<dbReference type="Gene3D" id="1.10.30.50">
    <property type="match status" value="1"/>
</dbReference>
<dbReference type="SUPFAM" id="SSF158682">
    <property type="entry name" value="TerB-like"/>
    <property type="match status" value="1"/>
</dbReference>
<dbReference type="InterPro" id="IPR051324">
    <property type="entry name" value="Stress/Tellurium_Resist"/>
</dbReference>
<reference evidence="3 4" key="1">
    <citation type="submission" date="2017-05" db="EMBL/GenBank/DDBJ databases">
        <title>De novo genome assembly of Deniococcus indicus strain DR1.</title>
        <authorList>
            <person name="Chauhan D."/>
            <person name="Yennamalli R.M."/>
            <person name="Priyadarshini R."/>
        </authorList>
    </citation>
    <scope>NUCLEOTIDE SEQUENCE [LARGE SCALE GENOMIC DNA]</scope>
    <source>
        <strain evidence="3 4">DR1</strain>
    </source>
</reference>